<dbReference type="AlphaFoldDB" id="A0AAD9QIB0"/>
<dbReference type="Gene3D" id="3.30.70.1820">
    <property type="entry name" value="L1 transposable element, RRM domain"/>
    <property type="match status" value="1"/>
</dbReference>
<feature type="coiled-coil region" evidence="1">
    <location>
        <begin position="15"/>
        <end position="49"/>
    </location>
</feature>
<keyword evidence="1" id="KW-0175">Coiled coil</keyword>
<sequence length="248" mass="28812">MKVLGPKIDLVLSKLSIVEAKMEELNVAVKGLQSKVTSLEIEVVSLKTKQIALGDNFTSIEKNTVFVDEQVQELTAKTYKNSNDVSDTRRKLLYLEAYSRHENLKFEGIPETFVTREEDGAIQRGEGSTENTKAVLNEFLERVLGIDDARSNEYQRVHRMGKPRKENGRERIIIARFLRFSDRERVLKCGRKLKDTGYKMYEDLPKEIHEMRKLQMEKLKNARKDGKRAYFSRSEPDKLYINGKYVKM</sequence>
<name>A0AAD9QIB0_ACRCE</name>
<proteinExistence type="predicted"/>
<evidence type="ECO:0000313" key="2">
    <source>
        <dbReference type="EMBL" id="KAK2561684.1"/>
    </source>
</evidence>
<evidence type="ECO:0000256" key="1">
    <source>
        <dbReference type="SAM" id="Coils"/>
    </source>
</evidence>
<evidence type="ECO:0000313" key="3">
    <source>
        <dbReference type="Proteomes" id="UP001249851"/>
    </source>
</evidence>
<protein>
    <recommendedName>
        <fullName evidence="4">L1 transposable element RRM domain-containing protein</fullName>
    </recommendedName>
</protein>
<keyword evidence="3" id="KW-1185">Reference proteome</keyword>
<evidence type="ECO:0008006" key="4">
    <source>
        <dbReference type="Google" id="ProtNLM"/>
    </source>
</evidence>
<reference evidence="2" key="2">
    <citation type="journal article" date="2023" name="Science">
        <title>Genomic signatures of disease resistance in endangered staghorn corals.</title>
        <authorList>
            <person name="Vollmer S.V."/>
            <person name="Selwyn J.D."/>
            <person name="Despard B.A."/>
            <person name="Roesel C.L."/>
        </authorList>
    </citation>
    <scope>NUCLEOTIDE SEQUENCE</scope>
    <source>
        <strain evidence="2">K2</strain>
    </source>
</reference>
<dbReference type="Proteomes" id="UP001249851">
    <property type="component" value="Unassembled WGS sequence"/>
</dbReference>
<dbReference type="EMBL" id="JARQWQ010000031">
    <property type="protein sequence ID" value="KAK2561684.1"/>
    <property type="molecule type" value="Genomic_DNA"/>
</dbReference>
<reference evidence="2" key="1">
    <citation type="journal article" date="2023" name="G3 (Bethesda)">
        <title>Whole genome assembly and annotation of the endangered Caribbean coral Acropora cervicornis.</title>
        <authorList>
            <person name="Selwyn J.D."/>
            <person name="Vollmer S.V."/>
        </authorList>
    </citation>
    <scope>NUCLEOTIDE SEQUENCE</scope>
    <source>
        <strain evidence="2">K2</strain>
    </source>
</reference>
<organism evidence="2 3">
    <name type="scientific">Acropora cervicornis</name>
    <name type="common">Staghorn coral</name>
    <dbReference type="NCBI Taxonomy" id="6130"/>
    <lineage>
        <taxon>Eukaryota</taxon>
        <taxon>Metazoa</taxon>
        <taxon>Cnidaria</taxon>
        <taxon>Anthozoa</taxon>
        <taxon>Hexacorallia</taxon>
        <taxon>Scleractinia</taxon>
        <taxon>Astrocoeniina</taxon>
        <taxon>Acroporidae</taxon>
        <taxon>Acropora</taxon>
    </lineage>
</organism>
<comment type="caution">
    <text evidence="2">The sequence shown here is derived from an EMBL/GenBank/DDBJ whole genome shotgun (WGS) entry which is preliminary data.</text>
</comment>
<accession>A0AAD9QIB0</accession>
<gene>
    <name evidence="2" type="ORF">P5673_015039</name>
</gene>